<dbReference type="RefSeq" id="XP_018461269.1">
    <property type="nucleotide sequence ID" value="XM_018605767.2"/>
</dbReference>
<dbReference type="GO" id="GO:0006508">
    <property type="term" value="P:proteolysis"/>
    <property type="evidence" value="ECO:0007669"/>
    <property type="project" value="UniProtKB-KW"/>
</dbReference>
<keyword evidence="6" id="KW-1185">Reference proteome</keyword>
<keyword evidence="2" id="KW-0645">Protease</keyword>
<gene>
    <name evidence="7" type="primary">LOC108832279</name>
</gene>
<dbReference type="KEGG" id="rsz:108832279"/>
<dbReference type="Gene3D" id="3.40.395.10">
    <property type="entry name" value="Adenoviral Proteinase, Chain A"/>
    <property type="match status" value="1"/>
</dbReference>
<organism evidence="6 7">
    <name type="scientific">Raphanus sativus</name>
    <name type="common">Radish</name>
    <name type="synonym">Raphanus raphanistrum var. sativus</name>
    <dbReference type="NCBI Taxonomy" id="3726"/>
    <lineage>
        <taxon>Eukaryota</taxon>
        <taxon>Viridiplantae</taxon>
        <taxon>Streptophyta</taxon>
        <taxon>Embryophyta</taxon>
        <taxon>Tracheophyta</taxon>
        <taxon>Spermatophyta</taxon>
        <taxon>Magnoliopsida</taxon>
        <taxon>eudicotyledons</taxon>
        <taxon>Gunneridae</taxon>
        <taxon>Pentapetalae</taxon>
        <taxon>rosids</taxon>
        <taxon>malvids</taxon>
        <taxon>Brassicales</taxon>
        <taxon>Brassicaceae</taxon>
        <taxon>Brassiceae</taxon>
        <taxon>Raphanus</taxon>
    </lineage>
</organism>
<keyword evidence="3" id="KW-0378">Hydrolase</keyword>
<proteinExistence type="inferred from homology"/>
<dbReference type="OrthoDB" id="1112035at2759"/>
<sequence length="872" mass="100006">MDSSSSKRNYPRLLYKKGKAPSQQKSMSYYSYLSNFQMVEVGVGLDGWDAVKKSAIGVFPKFYELKFTWCAKVVHHLLTHQIRVKKNYEIWSLIDWQPIRLSLIEFGTITGMNCEPFREDDVCDVDHTEFWKEMGVSPAVGPNLVQLQLVLERCKNWSLKKRTMVGLLCVLHLAVYGIAPTRHIPLECAKRVLDYEAFQRYPWGRVACQSLIYSVKCDDFSAKESYTMGGFIFILQIWAYESVMGLGELYGNKISGAELPLLSWSGSRTRFKFEDFFRQEKEHHKDKVRVRNFITQTDGELTPQWDDDVDDDDVKNLVHDISHNCIDRGFWDVNEEPPAITRKKRPKSVPETDVDSSKKKKATDTKTVGVEEDCEVLKKEETQMNQLSALMKALTGKLDNMDTSIEAKIGVLLAPINEKLATMEKDLEKLKEKNVADDRKEDANSNVNESAEVNSKEMSWMVEINSMSHDGLPAQRVVKKARKASQKCEDIGVDKIKVSDRKVLKTKIQVPHLLDNASGDETLSDPVQREKARDLTDRLDAIAAFARKMNKPTSPTPCSPPHKRQTKLASSQLFPFVGNSTVKRIITGVTPSVSAYDPFADVDNDKVRNLLHFLLDDEKESDRTCTNSTEFYKVIITPRNQWSTFDYGWLTNMHMWSAMKMFYKRSLCDPSPYHSQRIVFLDQWVVTKIVNDFREFNPKTWKPTDTYKGIFNGTYPADRVTNKKWLHDIDHLYACHFVNGNHWVALDIDLVKETISVYDSILTVIDEKEIRNVCRPFSKMIPSILSAMVPATVRKKSEKQFSVRRLKNVPQNDPPGDCGVYTIKYIECLAIGCTFEGLRDENIQEIRRKLAAEIYDAVGQPQITHLFPELPK</sequence>
<dbReference type="AlphaFoldDB" id="A0A6J0LNB7"/>
<feature type="region of interest" description="Disordered" evidence="4">
    <location>
        <begin position="341"/>
        <end position="365"/>
    </location>
</feature>
<protein>
    <submittedName>
        <fullName evidence="7">Uncharacterized protein LOC108832279</fullName>
    </submittedName>
</protein>
<evidence type="ECO:0000259" key="5">
    <source>
        <dbReference type="PROSITE" id="PS50600"/>
    </source>
</evidence>
<evidence type="ECO:0000256" key="4">
    <source>
        <dbReference type="SAM" id="MobiDB-lite"/>
    </source>
</evidence>
<accession>A0A6J0LNB7</accession>
<dbReference type="GeneID" id="108832279"/>
<evidence type="ECO:0000313" key="6">
    <source>
        <dbReference type="Proteomes" id="UP000504610"/>
    </source>
</evidence>
<dbReference type="GO" id="GO:0008234">
    <property type="term" value="F:cysteine-type peptidase activity"/>
    <property type="evidence" value="ECO:0007669"/>
    <property type="project" value="InterPro"/>
</dbReference>
<comment type="similarity">
    <text evidence="1">Belongs to the peptidase C48 family.</text>
</comment>
<feature type="compositionally biased region" description="Basic and acidic residues" evidence="4">
    <location>
        <begin position="433"/>
        <end position="443"/>
    </location>
</feature>
<feature type="region of interest" description="Disordered" evidence="4">
    <location>
        <begin position="433"/>
        <end position="454"/>
    </location>
</feature>
<evidence type="ECO:0000256" key="2">
    <source>
        <dbReference type="ARBA" id="ARBA00022670"/>
    </source>
</evidence>
<dbReference type="Proteomes" id="UP000504610">
    <property type="component" value="Unplaced"/>
</dbReference>
<dbReference type="PROSITE" id="PS50600">
    <property type="entry name" value="ULP_PROTEASE"/>
    <property type="match status" value="1"/>
</dbReference>
<dbReference type="PANTHER" id="PTHR48449:SF1">
    <property type="entry name" value="DUF1985 DOMAIN-CONTAINING PROTEIN"/>
    <property type="match status" value="1"/>
</dbReference>
<dbReference type="InterPro" id="IPR003653">
    <property type="entry name" value="Peptidase_C48_C"/>
</dbReference>
<evidence type="ECO:0000256" key="3">
    <source>
        <dbReference type="ARBA" id="ARBA00022801"/>
    </source>
</evidence>
<dbReference type="Pfam" id="PF02902">
    <property type="entry name" value="Peptidase_C48"/>
    <property type="match status" value="1"/>
</dbReference>
<dbReference type="Pfam" id="PF09331">
    <property type="entry name" value="DUF1985"/>
    <property type="match status" value="1"/>
</dbReference>
<name>A0A6J0LNB7_RAPSA</name>
<dbReference type="InterPro" id="IPR015410">
    <property type="entry name" value="DUF1985"/>
</dbReference>
<dbReference type="InterPro" id="IPR038765">
    <property type="entry name" value="Papain-like_cys_pep_sf"/>
</dbReference>
<feature type="domain" description="Ubiquitin-like protease family profile" evidence="5">
    <location>
        <begin position="634"/>
        <end position="829"/>
    </location>
</feature>
<feature type="compositionally biased region" description="Low complexity" evidence="4">
    <location>
        <begin position="444"/>
        <end position="453"/>
    </location>
</feature>
<evidence type="ECO:0000256" key="1">
    <source>
        <dbReference type="ARBA" id="ARBA00005234"/>
    </source>
</evidence>
<dbReference type="PANTHER" id="PTHR48449">
    <property type="entry name" value="DUF1985 DOMAIN-CONTAINING PROTEIN"/>
    <property type="match status" value="1"/>
</dbReference>
<reference evidence="7" key="1">
    <citation type="submission" date="2025-08" db="UniProtKB">
        <authorList>
            <consortium name="RefSeq"/>
        </authorList>
    </citation>
    <scope>IDENTIFICATION</scope>
    <source>
        <tissue evidence="7">Leaf</tissue>
    </source>
</reference>
<evidence type="ECO:0000313" key="7">
    <source>
        <dbReference type="RefSeq" id="XP_018461269.1"/>
    </source>
</evidence>
<dbReference type="SUPFAM" id="SSF54001">
    <property type="entry name" value="Cysteine proteinases"/>
    <property type="match status" value="1"/>
</dbReference>